<evidence type="ECO:0000313" key="2">
    <source>
        <dbReference type="EMBL" id="KAK7046204.1"/>
    </source>
</evidence>
<dbReference type="EMBL" id="JAWWNJ010000010">
    <property type="protein sequence ID" value="KAK7046204.1"/>
    <property type="molecule type" value="Genomic_DNA"/>
</dbReference>
<accession>A0AAW0D4H8</accession>
<comment type="caution">
    <text evidence="2">The sequence shown here is derived from an EMBL/GenBank/DDBJ whole genome shotgun (WGS) entry which is preliminary data.</text>
</comment>
<proteinExistence type="predicted"/>
<feature type="region of interest" description="Disordered" evidence="1">
    <location>
        <begin position="101"/>
        <end position="123"/>
    </location>
</feature>
<feature type="region of interest" description="Disordered" evidence="1">
    <location>
        <begin position="174"/>
        <end position="201"/>
    </location>
</feature>
<gene>
    <name evidence="2" type="ORF">R3P38DRAFT_2765077</name>
</gene>
<protein>
    <submittedName>
        <fullName evidence="2">Uncharacterized protein</fullName>
    </submittedName>
</protein>
<feature type="compositionally biased region" description="Basic and acidic residues" evidence="1">
    <location>
        <begin position="12"/>
        <end position="22"/>
    </location>
</feature>
<dbReference type="AlphaFoldDB" id="A0AAW0D4H8"/>
<evidence type="ECO:0000256" key="1">
    <source>
        <dbReference type="SAM" id="MobiDB-lite"/>
    </source>
</evidence>
<organism evidence="2 3">
    <name type="scientific">Favolaschia claudopus</name>
    <dbReference type="NCBI Taxonomy" id="2862362"/>
    <lineage>
        <taxon>Eukaryota</taxon>
        <taxon>Fungi</taxon>
        <taxon>Dikarya</taxon>
        <taxon>Basidiomycota</taxon>
        <taxon>Agaricomycotina</taxon>
        <taxon>Agaricomycetes</taxon>
        <taxon>Agaricomycetidae</taxon>
        <taxon>Agaricales</taxon>
        <taxon>Marasmiineae</taxon>
        <taxon>Mycenaceae</taxon>
        <taxon>Favolaschia</taxon>
    </lineage>
</organism>
<keyword evidence="3" id="KW-1185">Reference proteome</keyword>
<sequence length="292" mass="31520">MSSAEGPCTHTADNDSSRREIGDGMVASAERCQADVAQLEAHVRKNPARESEQRGGFAHLRNEVAVRLSSSAATPTQMKEEPLSLPEYPVATRTKPAHIKVDGGRCHRAPPPRIEMRIGHGERGGRAARIEAVVEASPNRGVKKEAGLVDGGRSEEEVVRGAVGSRGARFILMGRRESTGKRKREQNSQSAEKTGKTQYTHQAGIHEDQTHAANCDSHAVTILTVPTVRRKLALGSLSPQQRANYELVNLGGTVFPPDPPSFSLALPFRWRWPFRCAGPFAALAFSAGAGPL</sequence>
<feature type="compositionally biased region" description="Basic and acidic residues" evidence="1">
    <location>
        <begin position="114"/>
        <end position="123"/>
    </location>
</feature>
<reference evidence="2 3" key="1">
    <citation type="journal article" date="2024" name="J Genomics">
        <title>Draft genome sequencing and assembly of Favolaschia claudopus CIRM-BRFM 2984 isolated from oak limbs.</title>
        <authorList>
            <person name="Navarro D."/>
            <person name="Drula E."/>
            <person name="Chaduli D."/>
            <person name="Cazenave R."/>
            <person name="Ahrendt S."/>
            <person name="Wang J."/>
            <person name="Lipzen A."/>
            <person name="Daum C."/>
            <person name="Barry K."/>
            <person name="Grigoriev I.V."/>
            <person name="Favel A."/>
            <person name="Rosso M.N."/>
            <person name="Martin F."/>
        </authorList>
    </citation>
    <scope>NUCLEOTIDE SEQUENCE [LARGE SCALE GENOMIC DNA]</scope>
    <source>
        <strain evidence="2 3">CIRM-BRFM 2984</strain>
    </source>
</reference>
<dbReference type="Proteomes" id="UP001362999">
    <property type="component" value="Unassembled WGS sequence"/>
</dbReference>
<name>A0AAW0D4H8_9AGAR</name>
<feature type="compositionally biased region" description="Polar residues" evidence="1">
    <location>
        <begin position="187"/>
        <end position="201"/>
    </location>
</feature>
<feature type="region of interest" description="Disordered" evidence="1">
    <location>
        <begin position="1"/>
        <end position="26"/>
    </location>
</feature>
<evidence type="ECO:0000313" key="3">
    <source>
        <dbReference type="Proteomes" id="UP001362999"/>
    </source>
</evidence>